<proteinExistence type="predicted"/>
<evidence type="ECO:0008006" key="2">
    <source>
        <dbReference type="Google" id="ProtNLM"/>
    </source>
</evidence>
<dbReference type="InterPro" id="IPR012349">
    <property type="entry name" value="Split_barrel_FMN-bd"/>
</dbReference>
<dbReference type="AlphaFoldDB" id="W9NEP7"/>
<dbReference type="OrthoDB" id="2101473at2759"/>
<dbReference type="EMBL" id="JH651022">
    <property type="protein sequence ID" value="EXA31169.1"/>
    <property type="molecule type" value="Genomic_DNA"/>
</dbReference>
<protein>
    <recommendedName>
        <fullName evidence="2">Transcriptional regulator</fullName>
    </recommendedName>
</protein>
<name>W9NEP7_FUSOX</name>
<reference evidence="1" key="2">
    <citation type="submission" date="2012-05" db="EMBL/GenBank/DDBJ databases">
        <title>Annotation of the Genome Sequence of Fusarium oxysporum HDV247.</title>
        <authorList>
            <consortium name="The Broad Institute Genomics Platform"/>
            <person name="Ma L.-J."/>
            <person name="Corby-Kistler H."/>
            <person name="Broz K."/>
            <person name="Gale L.R."/>
            <person name="Jonkers W."/>
            <person name="O'Donnell K."/>
            <person name="Ploetz R."/>
            <person name="Steinberg C."/>
            <person name="Schwartz D.C."/>
            <person name="VanEtten H."/>
            <person name="Zhou S."/>
            <person name="Young S.K."/>
            <person name="Zeng Q."/>
            <person name="Gargeya S."/>
            <person name="Fitzgerald M."/>
            <person name="Abouelleil A."/>
            <person name="Alvarado L."/>
            <person name="Chapman S.B."/>
            <person name="Gainer-Dewar J."/>
            <person name="Goldberg J."/>
            <person name="Griggs A."/>
            <person name="Gujja S."/>
            <person name="Hansen M."/>
            <person name="Howarth C."/>
            <person name="Imamovic A."/>
            <person name="Ireland A."/>
            <person name="Larimer J."/>
            <person name="McCowan C."/>
            <person name="Murphy C."/>
            <person name="Pearson M."/>
            <person name="Poon T.W."/>
            <person name="Priest M."/>
            <person name="Roberts A."/>
            <person name="Saif S."/>
            <person name="Shea T."/>
            <person name="Sykes S."/>
            <person name="Wortman J."/>
            <person name="Nusbaum C."/>
            <person name="Birren B."/>
        </authorList>
    </citation>
    <scope>NUCLEOTIDE SEQUENCE</scope>
    <source>
        <strain evidence="1">HDV247</strain>
    </source>
</reference>
<dbReference type="Proteomes" id="UP000030751">
    <property type="component" value="Unassembled WGS sequence"/>
</dbReference>
<dbReference type="Gene3D" id="2.30.110.10">
    <property type="entry name" value="Electron Transport, Fmn-binding Protein, Chain A"/>
    <property type="match status" value="1"/>
</dbReference>
<reference evidence="1" key="1">
    <citation type="submission" date="2011-10" db="EMBL/GenBank/DDBJ databases">
        <title>The Genome Sequence of Fusarium oxysporum HDV247.</title>
        <authorList>
            <consortium name="The Broad Institute Genome Sequencing Platform"/>
            <person name="Ma L.-J."/>
            <person name="Gale L.R."/>
            <person name="Schwartz D.C."/>
            <person name="Zhou S."/>
            <person name="Corby-Kistler H."/>
            <person name="Young S.K."/>
            <person name="Zeng Q."/>
            <person name="Gargeya S."/>
            <person name="Fitzgerald M."/>
            <person name="Haas B."/>
            <person name="Abouelleil A."/>
            <person name="Alvarado L."/>
            <person name="Arachchi H.M."/>
            <person name="Berlin A."/>
            <person name="Brown A."/>
            <person name="Chapman S.B."/>
            <person name="Chen Z."/>
            <person name="Dunbar C."/>
            <person name="Freedman E."/>
            <person name="Gearin G."/>
            <person name="Goldberg J."/>
            <person name="Griggs A."/>
            <person name="Gujja S."/>
            <person name="Heiman D."/>
            <person name="Howarth C."/>
            <person name="Larson L."/>
            <person name="Lui A."/>
            <person name="MacDonald P.J.P."/>
            <person name="Montmayeur A."/>
            <person name="Murphy C."/>
            <person name="Neiman D."/>
            <person name="Pearson M."/>
            <person name="Priest M."/>
            <person name="Roberts A."/>
            <person name="Saif S."/>
            <person name="Shea T."/>
            <person name="Shenoy N."/>
            <person name="Sisk P."/>
            <person name="Stolte C."/>
            <person name="Sykes S."/>
            <person name="Wortman J."/>
            <person name="Nusbaum C."/>
            <person name="Birren B."/>
        </authorList>
    </citation>
    <scope>NUCLEOTIDE SEQUENCE [LARGE SCALE GENOMIC DNA]</scope>
    <source>
        <strain evidence="1">HDV247</strain>
    </source>
</reference>
<gene>
    <name evidence="1" type="ORF">FOVG_17487</name>
</gene>
<dbReference type="PANTHER" id="PTHR35802:SF1">
    <property type="entry name" value="PROTEASE SYNTHASE AND SPORULATION PROTEIN PAI 2"/>
    <property type="match status" value="1"/>
</dbReference>
<dbReference type="HOGENOM" id="CLU_065853_1_0_1"/>
<accession>W9NEP7</accession>
<dbReference type="PANTHER" id="PTHR35802">
    <property type="entry name" value="PROTEASE SYNTHASE AND SPORULATION PROTEIN PAI 2"/>
    <property type="match status" value="1"/>
</dbReference>
<dbReference type="Pfam" id="PF04299">
    <property type="entry name" value="FMN_bind_2"/>
    <property type="match status" value="1"/>
</dbReference>
<sequence length="270" mass="30411">MFVSELIDLLGYHHAETDLRVLRRLVRENPLGLLTTVISSPSGSYPLAQASHIPWVLDIQDEESETEFGTLRGHLARQNPQSKAIIEEATTKNTQVLQNDVLVIFQSPVHHYIPPQFLVETKPTTTKVVPTWNYAAVQVYGKAKVYVDSKSAETSEYLTSQINALTRQAEVNLMGFDGKDGNHEPWKVSDAPERYIELMKKAIIGIEIEIERFEGKFKMSQEETRGDSDGVIAGFRELGTETGQRVADLVEERREIKEKSKASQVQKSTL</sequence>
<dbReference type="SUPFAM" id="SSF50475">
    <property type="entry name" value="FMN-binding split barrel"/>
    <property type="match status" value="1"/>
</dbReference>
<dbReference type="InterPro" id="IPR007396">
    <property type="entry name" value="TR_PAI2-type"/>
</dbReference>
<organism evidence="1">
    <name type="scientific">Fusarium oxysporum f. sp. pisi HDV247</name>
    <dbReference type="NCBI Taxonomy" id="1080344"/>
    <lineage>
        <taxon>Eukaryota</taxon>
        <taxon>Fungi</taxon>
        <taxon>Dikarya</taxon>
        <taxon>Ascomycota</taxon>
        <taxon>Pezizomycotina</taxon>
        <taxon>Sordariomycetes</taxon>
        <taxon>Hypocreomycetidae</taxon>
        <taxon>Hypocreales</taxon>
        <taxon>Nectriaceae</taxon>
        <taxon>Fusarium</taxon>
        <taxon>Fusarium oxysporum species complex</taxon>
    </lineage>
</organism>
<evidence type="ECO:0000313" key="1">
    <source>
        <dbReference type="EMBL" id="EXA31169.1"/>
    </source>
</evidence>